<dbReference type="InterPro" id="IPR002401">
    <property type="entry name" value="Cyt_P450_E_grp-I"/>
</dbReference>
<sequence length="520" mass="59235">MDFLSYPLAIAGLLFLILAYNQWGTKGNSPPEPSGAWPLIGHLHLLGGQKPVAQNLANLADKYGSIFSIRLGVHRTIVISSWEAVKECFTHNDRKFAARPVSTHGKYLGYDHAAFGFASYGPYWREMRKLALIEVLSTRRLEKLRQVRVSELEDCIKELCNLIASKNNGEVVTISHWLEQSILNIIVRTIAGKRYSSTTDGLEDEEARRFRTVIKEFMHVSGDFVLSDAIPLPFLRWMDLQGNIKKMKRISEELDSIFEGWLREHVERRAKSEAVDGEELHDFLDVLISVIDDKFSFLYSRETIIKATAMNLILAGSDSTAVHLEWLLSLLLNKRDVLKYAQEEIEIKVGKNRWVQESDIPNLVYLQAIVKEGLRLYPPGPLAVPHEAMEDCRVGGFHIPKGTRLFVNVWKLHRDPRVWTDPEEFRPERFLSDHADVDVSGQHYEFIPFGSGRRSCPGIQFASLVTHLTLARLIQGFEFRTVANEPVDMTEGMGVTLPRATPLEVLITLRLPSQFYIKEN</sequence>
<dbReference type="GO" id="GO:0016705">
    <property type="term" value="F:oxidoreductase activity, acting on paired donors, with incorporation or reduction of molecular oxygen"/>
    <property type="evidence" value="ECO:0007669"/>
    <property type="project" value="InterPro"/>
</dbReference>
<evidence type="ECO:0000256" key="3">
    <source>
        <dbReference type="ARBA" id="ARBA00022617"/>
    </source>
</evidence>
<evidence type="ECO:0000313" key="14">
    <source>
        <dbReference type="EMBL" id="QNS29957.1"/>
    </source>
</evidence>
<dbReference type="InterPro" id="IPR001128">
    <property type="entry name" value="Cyt_P450"/>
</dbReference>
<dbReference type="GO" id="GO:0020037">
    <property type="term" value="F:heme binding"/>
    <property type="evidence" value="ECO:0007669"/>
    <property type="project" value="InterPro"/>
</dbReference>
<name>A0A7L7RB91_NOTNI</name>
<evidence type="ECO:0000256" key="2">
    <source>
        <dbReference type="ARBA" id="ARBA00004167"/>
    </source>
</evidence>
<comment type="subcellular location">
    <subcellularLocation>
        <location evidence="2">Membrane</location>
        <topology evidence="2">Single-pass membrane protein</topology>
    </subcellularLocation>
</comment>
<evidence type="ECO:0000256" key="6">
    <source>
        <dbReference type="ARBA" id="ARBA00022989"/>
    </source>
</evidence>
<dbReference type="FunFam" id="1.10.630.10:FF:000026">
    <property type="entry name" value="Cytochrome P450 82C4"/>
    <property type="match status" value="1"/>
</dbReference>
<dbReference type="AlphaFoldDB" id="A0A7L7RB91"/>
<organism evidence="14">
    <name type="scientific">Nothapodytes nimmoniana</name>
    <name type="common">Nothapodytes foetida</name>
    <dbReference type="NCBI Taxonomy" id="159386"/>
    <lineage>
        <taxon>Eukaryota</taxon>
        <taxon>Viridiplantae</taxon>
        <taxon>Streptophyta</taxon>
        <taxon>Embryophyta</taxon>
        <taxon>Tracheophyta</taxon>
        <taxon>Spermatophyta</taxon>
        <taxon>Magnoliopsida</taxon>
        <taxon>eudicotyledons</taxon>
        <taxon>Gunneridae</taxon>
        <taxon>Pentapetalae</taxon>
        <taxon>asterids</taxon>
        <taxon>lamiids</taxon>
        <taxon>Icacinales</taxon>
        <taxon>Icacinaceae</taxon>
        <taxon>Nothapodytes</taxon>
    </lineage>
</organism>
<dbReference type="InterPro" id="IPR017972">
    <property type="entry name" value="Cyt_P450_CS"/>
</dbReference>
<keyword evidence="3 11" id="KW-0349">Heme</keyword>
<keyword evidence="6" id="KW-1133">Transmembrane helix</keyword>
<dbReference type="SUPFAM" id="SSF48264">
    <property type="entry name" value="Cytochrome P450"/>
    <property type="match status" value="1"/>
</dbReference>
<protein>
    <submittedName>
        <fullName evidence="14">Cytochrome P450</fullName>
    </submittedName>
</protein>
<comment type="cofactor">
    <cofactor evidence="1 11">
        <name>heme</name>
        <dbReference type="ChEBI" id="CHEBI:30413"/>
    </cofactor>
</comment>
<dbReference type="GO" id="GO:0005506">
    <property type="term" value="F:iron ion binding"/>
    <property type="evidence" value="ECO:0007669"/>
    <property type="project" value="InterPro"/>
</dbReference>
<accession>A0A7L7RB91</accession>
<keyword evidence="7 12" id="KW-0560">Oxidoreductase</keyword>
<keyword evidence="13" id="KW-0732">Signal</keyword>
<dbReference type="EMBL" id="MN168803">
    <property type="protein sequence ID" value="QNS29957.1"/>
    <property type="molecule type" value="mRNA"/>
</dbReference>
<dbReference type="PROSITE" id="PS00086">
    <property type="entry name" value="CYTOCHROME_P450"/>
    <property type="match status" value="1"/>
</dbReference>
<evidence type="ECO:0000256" key="9">
    <source>
        <dbReference type="ARBA" id="ARBA00023033"/>
    </source>
</evidence>
<dbReference type="GO" id="GO:0004497">
    <property type="term" value="F:monooxygenase activity"/>
    <property type="evidence" value="ECO:0007669"/>
    <property type="project" value="UniProtKB-KW"/>
</dbReference>
<evidence type="ECO:0000256" key="7">
    <source>
        <dbReference type="ARBA" id="ARBA00023002"/>
    </source>
</evidence>
<reference evidence="14" key="1">
    <citation type="journal article" date="2020" name="Genome">
        <title>Transcriptome-wide identification and characterization of cytochrome P450s from Nothapodytes nimmoniana and their phylogenomic analysis revealed candidate cytochrome P450s involved in camptothecin biosynthetic pathway.</title>
        <authorList>
            <person name="Godbole R.C."/>
            <person name="Pable A.A."/>
            <person name="Barvkar V.T."/>
        </authorList>
    </citation>
    <scope>NUCLEOTIDE SEQUENCE</scope>
</reference>
<comment type="similarity">
    <text evidence="12">Belongs to the cytochrome P450 family.</text>
</comment>
<dbReference type="Gene3D" id="1.10.630.10">
    <property type="entry name" value="Cytochrome P450"/>
    <property type="match status" value="1"/>
</dbReference>
<keyword evidence="9 12" id="KW-0503">Monooxygenase</keyword>
<gene>
    <name evidence="14" type="primary">CYP82S20</name>
</gene>
<evidence type="ECO:0000256" key="13">
    <source>
        <dbReference type="SAM" id="SignalP"/>
    </source>
</evidence>
<evidence type="ECO:0000256" key="11">
    <source>
        <dbReference type="PIRSR" id="PIRSR602401-1"/>
    </source>
</evidence>
<keyword evidence="5 11" id="KW-0479">Metal-binding</keyword>
<feature type="binding site" description="axial binding residue" evidence="11">
    <location>
        <position position="456"/>
    </location>
    <ligand>
        <name>heme</name>
        <dbReference type="ChEBI" id="CHEBI:30413"/>
    </ligand>
    <ligandPart>
        <name>Fe</name>
        <dbReference type="ChEBI" id="CHEBI:18248"/>
    </ligandPart>
</feature>
<dbReference type="PANTHER" id="PTHR47947">
    <property type="entry name" value="CYTOCHROME P450 82C3-RELATED"/>
    <property type="match status" value="1"/>
</dbReference>
<dbReference type="PRINTS" id="PR00385">
    <property type="entry name" value="P450"/>
</dbReference>
<evidence type="ECO:0000256" key="1">
    <source>
        <dbReference type="ARBA" id="ARBA00001971"/>
    </source>
</evidence>
<dbReference type="PRINTS" id="PR00463">
    <property type="entry name" value="EP450I"/>
</dbReference>
<feature type="signal peptide" evidence="13">
    <location>
        <begin position="1"/>
        <end position="27"/>
    </location>
</feature>
<dbReference type="Pfam" id="PF00067">
    <property type="entry name" value="p450"/>
    <property type="match status" value="1"/>
</dbReference>
<evidence type="ECO:0000256" key="8">
    <source>
        <dbReference type="ARBA" id="ARBA00023004"/>
    </source>
</evidence>
<dbReference type="InterPro" id="IPR050651">
    <property type="entry name" value="Plant_Cytochrome_P450_Monoox"/>
</dbReference>
<dbReference type="InterPro" id="IPR036396">
    <property type="entry name" value="Cyt_P450_sf"/>
</dbReference>
<keyword evidence="10" id="KW-0472">Membrane</keyword>
<feature type="chain" id="PRO_5029798231" evidence="13">
    <location>
        <begin position="28"/>
        <end position="520"/>
    </location>
</feature>
<keyword evidence="4" id="KW-0812">Transmembrane</keyword>
<dbReference type="CDD" id="cd20654">
    <property type="entry name" value="CYP82"/>
    <property type="match status" value="1"/>
</dbReference>
<evidence type="ECO:0000256" key="5">
    <source>
        <dbReference type="ARBA" id="ARBA00022723"/>
    </source>
</evidence>
<dbReference type="GO" id="GO:0016020">
    <property type="term" value="C:membrane"/>
    <property type="evidence" value="ECO:0007669"/>
    <property type="project" value="UniProtKB-SubCell"/>
</dbReference>
<dbReference type="PANTHER" id="PTHR47947:SF1">
    <property type="entry name" value="CYTOCHROME P450 82E3"/>
    <property type="match status" value="1"/>
</dbReference>
<evidence type="ECO:0000256" key="4">
    <source>
        <dbReference type="ARBA" id="ARBA00022692"/>
    </source>
</evidence>
<evidence type="ECO:0000256" key="12">
    <source>
        <dbReference type="RuleBase" id="RU000461"/>
    </source>
</evidence>
<keyword evidence="8 11" id="KW-0408">Iron</keyword>
<proteinExistence type="evidence at transcript level"/>
<evidence type="ECO:0000256" key="10">
    <source>
        <dbReference type="ARBA" id="ARBA00023136"/>
    </source>
</evidence>